<evidence type="ECO:0000256" key="3">
    <source>
        <dbReference type="ARBA" id="ARBA00022729"/>
    </source>
</evidence>
<feature type="region of interest" description="Disordered" evidence="7">
    <location>
        <begin position="341"/>
        <end position="374"/>
    </location>
</feature>
<keyword evidence="8" id="KW-0472">Membrane</keyword>
<dbReference type="InterPro" id="IPR051202">
    <property type="entry name" value="Peptidase_C40"/>
</dbReference>
<dbReference type="InterPro" id="IPR018392">
    <property type="entry name" value="LysM"/>
</dbReference>
<dbReference type="PROSITE" id="PS51109">
    <property type="entry name" value="G5"/>
    <property type="match status" value="1"/>
</dbReference>
<dbReference type="InterPro" id="IPR038765">
    <property type="entry name" value="Papain-like_cys_pep_sf"/>
</dbReference>
<dbReference type="EMBL" id="JANKAS010000001">
    <property type="protein sequence ID" value="MCR1897654.1"/>
    <property type="molecule type" value="Genomic_DNA"/>
</dbReference>
<dbReference type="Gene3D" id="2.20.230.10">
    <property type="entry name" value="Resuscitation-promoting factor rpfb"/>
    <property type="match status" value="1"/>
</dbReference>
<feature type="compositionally biased region" description="Polar residues" evidence="7">
    <location>
        <begin position="358"/>
        <end position="374"/>
    </location>
</feature>
<evidence type="ECO:0000256" key="8">
    <source>
        <dbReference type="SAM" id="Phobius"/>
    </source>
</evidence>
<dbReference type="RefSeq" id="WP_257529061.1">
    <property type="nucleotide sequence ID" value="NZ_JANKAS010000001.1"/>
</dbReference>
<dbReference type="Gene3D" id="3.90.1720.10">
    <property type="entry name" value="endopeptidase domain like (from Nostoc punctiforme)"/>
    <property type="match status" value="1"/>
</dbReference>
<evidence type="ECO:0000256" key="2">
    <source>
        <dbReference type="ARBA" id="ARBA00022670"/>
    </source>
</evidence>
<dbReference type="SUPFAM" id="SSF54106">
    <property type="entry name" value="LysM domain"/>
    <property type="match status" value="1"/>
</dbReference>
<gene>
    <name evidence="12" type="ORF">NSA47_01440</name>
</gene>
<evidence type="ECO:0000313" key="13">
    <source>
        <dbReference type="Proteomes" id="UP001205748"/>
    </source>
</evidence>
<dbReference type="Pfam" id="PF01476">
    <property type="entry name" value="LysM"/>
    <property type="match status" value="1"/>
</dbReference>
<keyword evidence="8" id="KW-1133">Transmembrane helix</keyword>
<evidence type="ECO:0000256" key="1">
    <source>
        <dbReference type="ARBA" id="ARBA00007074"/>
    </source>
</evidence>
<keyword evidence="4" id="KW-0677">Repeat</keyword>
<dbReference type="Gene3D" id="3.10.350.10">
    <property type="entry name" value="LysM domain"/>
    <property type="match status" value="1"/>
</dbReference>
<dbReference type="InterPro" id="IPR036779">
    <property type="entry name" value="LysM_dom_sf"/>
</dbReference>
<keyword evidence="3" id="KW-0732">Signal</keyword>
<name>A0AAE3HDX8_9FIRM</name>
<dbReference type="InterPro" id="IPR011098">
    <property type="entry name" value="G5_dom"/>
</dbReference>
<dbReference type="GO" id="GO:0008234">
    <property type="term" value="F:cysteine-type peptidase activity"/>
    <property type="evidence" value="ECO:0007669"/>
    <property type="project" value="UniProtKB-KW"/>
</dbReference>
<dbReference type="InterPro" id="IPR000064">
    <property type="entry name" value="NLP_P60_dom"/>
</dbReference>
<dbReference type="Proteomes" id="UP001205748">
    <property type="component" value="Unassembled WGS sequence"/>
</dbReference>
<keyword evidence="8" id="KW-0812">Transmembrane</keyword>
<feature type="domain" description="LysM" evidence="10">
    <location>
        <begin position="210"/>
        <end position="254"/>
    </location>
</feature>
<dbReference type="AlphaFoldDB" id="A0AAE3HDX8"/>
<keyword evidence="13" id="KW-1185">Reference proteome</keyword>
<dbReference type="SUPFAM" id="SSF54001">
    <property type="entry name" value="Cysteine proteinases"/>
    <property type="match status" value="1"/>
</dbReference>
<keyword evidence="2" id="KW-0645">Protease</keyword>
<dbReference type="GO" id="GO:0006508">
    <property type="term" value="P:proteolysis"/>
    <property type="evidence" value="ECO:0007669"/>
    <property type="project" value="UniProtKB-KW"/>
</dbReference>
<evidence type="ECO:0000259" key="10">
    <source>
        <dbReference type="PROSITE" id="PS51782"/>
    </source>
</evidence>
<evidence type="ECO:0000256" key="6">
    <source>
        <dbReference type="ARBA" id="ARBA00022807"/>
    </source>
</evidence>
<dbReference type="SMART" id="SM01208">
    <property type="entry name" value="G5"/>
    <property type="match status" value="1"/>
</dbReference>
<dbReference type="PROSITE" id="PS51782">
    <property type="entry name" value="LYSM"/>
    <property type="match status" value="1"/>
</dbReference>
<proteinExistence type="inferred from homology"/>
<evidence type="ECO:0000259" key="9">
    <source>
        <dbReference type="PROSITE" id="PS51109"/>
    </source>
</evidence>
<evidence type="ECO:0000259" key="11">
    <source>
        <dbReference type="PROSITE" id="PS51935"/>
    </source>
</evidence>
<keyword evidence="5" id="KW-0378">Hydrolase</keyword>
<dbReference type="PROSITE" id="PS51935">
    <property type="entry name" value="NLPC_P60"/>
    <property type="match status" value="1"/>
</dbReference>
<evidence type="ECO:0000256" key="4">
    <source>
        <dbReference type="ARBA" id="ARBA00022737"/>
    </source>
</evidence>
<feature type="domain" description="NlpC/P60" evidence="11">
    <location>
        <begin position="372"/>
        <end position="488"/>
    </location>
</feature>
<feature type="domain" description="G5" evidence="9">
    <location>
        <begin position="261"/>
        <end position="341"/>
    </location>
</feature>
<organism evidence="12 13">
    <name type="scientific">Irregularibacter muris</name>
    <dbReference type="NCBI Taxonomy" id="1796619"/>
    <lineage>
        <taxon>Bacteria</taxon>
        <taxon>Bacillati</taxon>
        <taxon>Bacillota</taxon>
        <taxon>Clostridia</taxon>
        <taxon>Eubacteriales</taxon>
        <taxon>Eubacteriaceae</taxon>
        <taxon>Irregularibacter</taxon>
    </lineage>
</organism>
<evidence type="ECO:0000256" key="7">
    <source>
        <dbReference type="SAM" id="MobiDB-lite"/>
    </source>
</evidence>
<evidence type="ECO:0000313" key="12">
    <source>
        <dbReference type="EMBL" id="MCR1897654.1"/>
    </source>
</evidence>
<keyword evidence="6" id="KW-0788">Thiol protease</keyword>
<comment type="similarity">
    <text evidence="1">Belongs to the peptidase C40 family.</text>
</comment>
<comment type="caution">
    <text evidence="12">The sequence shown here is derived from an EMBL/GenBank/DDBJ whole genome shotgun (WGS) entry which is preliminary data.</text>
</comment>
<dbReference type="PANTHER" id="PTHR47053">
    <property type="entry name" value="MUREIN DD-ENDOPEPTIDASE MEPH-RELATED"/>
    <property type="match status" value="1"/>
</dbReference>
<dbReference type="PANTHER" id="PTHR47053:SF1">
    <property type="entry name" value="MUREIN DD-ENDOPEPTIDASE MEPH-RELATED"/>
    <property type="match status" value="1"/>
</dbReference>
<protein>
    <submittedName>
        <fullName evidence="12">NlpC/P60 family protein</fullName>
    </submittedName>
</protein>
<dbReference type="SMART" id="SM00257">
    <property type="entry name" value="LysM"/>
    <property type="match status" value="1"/>
</dbReference>
<dbReference type="Pfam" id="PF07501">
    <property type="entry name" value="G5"/>
    <property type="match status" value="1"/>
</dbReference>
<dbReference type="Pfam" id="PF00877">
    <property type="entry name" value="NLPC_P60"/>
    <property type="match status" value="1"/>
</dbReference>
<dbReference type="CDD" id="cd00118">
    <property type="entry name" value="LysM"/>
    <property type="match status" value="1"/>
</dbReference>
<evidence type="ECO:0000256" key="5">
    <source>
        <dbReference type="ARBA" id="ARBA00022801"/>
    </source>
</evidence>
<feature type="transmembrane region" description="Helical" evidence="8">
    <location>
        <begin position="32"/>
        <end position="49"/>
    </location>
</feature>
<sequence length="488" mass="54189">MEKEPIGMKVKDFWTKFSRVSKQKVVQWKKPLIVFSIVTIMGVTSFFVYQSGFSYQVQLNGENIGIVKEVTTIEEALKIVENDIAQKHGENAYFAKDIDMKKVRVNKEDLVDSKKLGEVISQNLEVLKPASIIVVDGQEELVVTSTKDAQEILEEVKKPYIEVDSEKDTEVLEVSFNQEVQIISKDMPADAVLSKEEALAALSEKNDKMQTYRVAQGDSAWNISRSFNMGIRTLEQANPDKDIEKLKPGEEINLVVPQSLLEVVTVERHKDTADINFKVEEKKDSSLYKGEKKVKEEGKKGEKEITAEITFINGVESKKTIVEEKVLQEPKNKVVLVGTKERPRAAVSTQSSRKKGNKNSVSSNRPAPTYNGNLGSAIVSTARHYLGTPYRSGGSTPAGFDCSGFTSYIYRQYGINIPRSSGAQGGFGARVSKSELKPGDIVVFPGHVGIYVGGNSFIHSPSPGKSIQITSLNNAYFKNRFISGRRPY</sequence>
<accession>A0AAE3HDX8</accession>
<reference evidence="12" key="1">
    <citation type="submission" date="2022-07" db="EMBL/GenBank/DDBJ databases">
        <title>Enhanced cultured diversity of the mouse gut microbiota enables custom-made synthetic communities.</title>
        <authorList>
            <person name="Afrizal A."/>
        </authorList>
    </citation>
    <scope>NUCLEOTIDE SEQUENCE</scope>
    <source>
        <strain evidence="12">DSM 28593</strain>
    </source>
</reference>